<keyword evidence="4" id="KW-0862">Zinc</keyword>
<dbReference type="GO" id="GO:0046872">
    <property type="term" value="F:metal ion binding"/>
    <property type="evidence" value="ECO:0007669"/>
    <property type="project" value="InterPro"/>
</dbReference>
<dbReference type="Pfam" id="PF05193">
    <property type="entry name" value="Peptidase_M16_C"/>
    <property type="match status" value="1"/>
</dbReference>
<dbReference type="GO" id="GO:0008237">
    <property type="term" value="F:metallopeptidase activity"/>
    <property type="evidence" value="ECO:0007669"/>
    <property type="project" value="UniProtKB-KW"/>
</dbReference>
<keyword evidence="3" id="KW-0378">Hydrolase</keyword>
<accession>A0A7H0HAA7</accession>
<keyword evidence="5" id="KW-0482">Metalloprotease</keyword>
<evidence type="ECO:0000259" key="7">
    <source>
        <dbReference type="Pfam" id="PF00675"/>
    </source>
</evidence>
<evidence type="ECO:0000256" key="6">
    <source>
        <dbReference type="SAM" id="MobiDB-lite"/>
    </source>
</evidence>
<evidence type="ECO:0000256" key="4">
    <source>
        <dbReference type="ARBA" id="ARBA00022833"/>
    </source>
</evidence>
<dbReference type="KEGG" id="tdf:H9L22_04285"/>
<dbReference type="PANTHER" id="PTHR43690:SF17">
    <property type="entry name" value="PROTEIN YHJJ"/>
    <property type="match status" value="1"/>
</dbReference>
<reference evidence="9 10" key="1">
    <citation type="submission" date="2020-08" db="EMBL/GenBank/DDBJ databases">
        <title>Genome sequence of Tessaracoccus defluvii JCM 17540T.</title>
        <authorList>
            <person name="Hyun D.-W."/>
            <person name="Bae J.-W."/>
        </authorList>
    </citation>
    <scope>NUCLEOTIDE SEQUENCE [LARGE SCALE GENOMIC DNA]</scope>
    <source>
        <strain evidence="9 10">JCM 17540</strain>
    </source>
</reference>
<evidence type="ECO:0000256" key="5">
    <source>
        <dbReference type="ARBA" id="ARBA00023049"/>
    </source>
</evidence>
<name>A0A7H0HAA7_9ACTN</name>
<keyword evidence="2" id="KW-0645">Protease</keyword>
<dbReference type="InterPro" id="IPR011249">
    <property type="entry name" value="Metalloenz_LuxS/M16"/>
</dbReference>
<sequence length="281" mass="30862">MVVSPDRDAPGVAVNLWVEVGSADETEGRTGFAHLFEHLMFQGSGNVASGEHMATIEALGGTINATTSTDRTNYFETVPRGALELALWLEADRFASLAITPENFEAQRLVVKEEKRQRYDNQPYGDLLELLNGQHFDTHHPYGHLTIGSMEDLDAAHLDDVARFFDAWYPASNLRLVLCGPVTVDEGLELADRYLGSLPSHDKPRRAAMAPTGGRPPASRRCAATFHTRSAICPGPPRRPATPTSRPSTWHSRSSPTARRRCCTARWCATETSPTRSTAAH</sequence>
<gene>
    <name evidence="9" type="ORF">H9L22_04285</name>
</gene>
<dbReference type="InterPro" id="IPR011765">
    <property type="entry name" value="Pept_M16_N"/>
</dbReference>
<dbReference type="GO" id="GO:0006508">
    <property type="term" value="P:proteolysis"/>
    <property type="evidence" value="ECO:0007669"/>
    <property type="project" value="UniProtKB-KW"/>
</dbReference>
<evidence type="ECO:0000256" key="3">
    <source>
        <dbReference type="ARBA" id="ARBA00022801"/>
    </source>
</evidence>
<feature type="region of interest" description="Disordered" evidence="6">
    <location>
        <begin position="199"/>
        <end position="257"/>
    </location>
</feature>
<feature type="domain" description="Peptidase M16 N-terminal" evidence="7">
    <location>
        <begin position="2"/>
        <end position="129"/>
    </location>
</feature>
<evidence type="ECO:0000256" key="1">
    <source>
        <dbReference type="ARBA" id="ARBA00007261"/>
    </source>
</evidence>
<dbReference type="EMBL" id="CP060789">
    <property type="protein sequence ID" value="QNP57473.1"/>
    <property type="molecule type" value="Genomic_DNA"/>
</dbReference>
<protein>
    <submittedName>
        <fullName evidence="9">Insulinase family protein</fullName>
    </submittedName>
</protein>
<dbReference type="Pfam" id="PF00675">
    <property type="entry name" value="Peptidase_M16"/>
    <property type="match status" value="1"/>
</dbReference>
<feature type="domain" description="Peptidase M16 C-terminal" evidence="8">
    <location>
        <begin position="158"/>
        <end position="213"/>
    </location>
</feature>
<comment type="similarity">
    <text evidence="1">Belongs to the peptidase M16 family.</text>
</comment>
<dbReference type="InterPro" id="IPR007863">
    <property type="entry name" value="Peptidase_M16_C"/>
</dbReference>
<proteinExistence type="inferred from homology"/>
<evidence type="ECO:0000313" key="10">
    <source>
        <dbReference type="Proteomes" id="UP000516117"/>
    </source>
</evidence>
<dbReference type="AlphaFoldDB" id="A0A7H0HAA7"/>
<dbReference type="InterPro" id="IPR050626">
    <property type="entry name" value="Peptidase_M16"/>
</dbReference>
<keyword evidence="10" id="KW-1185">Reference proteome</keyword>
<dbReference type="Gene3D" id="3.30.830.10">
    <property type="entry name" value="Metalloenzyme, LuxS/M16 peptidase-like"/>
    <property type="match status" value="1"/>
</dbReference>
<dbReference type="Proteomes" id="UP000516117">
    <property type="component" value="Chromosome"/>
</dbReference>
<dbReference type="SUPFAM" id="SSF63411">
    <property type="entry name" value="LuxS/MPP-like metallohydrolase"/>
    <property type="match status" value="1"/>
</dbReference>
<organism evidence="9 10">
    <name type="scientific">Tessaracoccus defluvii</name>
    <dbReference type="NCBI Taxonomy" id="1285901"/>
    <lineage>
        <taxon>Bacteria</taxon>
        <taxon>Bacillati</taxon>
        <taxon>Actinomycetota</taxon>
        <taxon>Actinomycetes</taxon>
        <taxon>Propionibacteriales</taxon>
        <taxon>Propionibacteriaceae</taxon>
        <taxon>Tessaracoccus</taxon>
    </lineage>
</organism>
<evidence type="ECO:0000259" key="8">
    <source>
        <dbReference type="Pfam" id="PF05193"/>
    </source>
</evidence>
<evidence type="ECO:0000313" key="9">
    <source>
        <dbReference type="EMBL" id="QNP57473.1"/>
    </source>
</evidence>
<evidence type="ECO:0000256" key="2">
    <source>
        <dbReference type="ARBA" id="ARBA00022670"/>
    </source>
</evidence>
<dbReference type="PANTHER" id="PTHR43690">
    <property type="entry name" value="NARDILYSIN"/>
    <property type="match status" value="1"/>
</dbReference>